<evidence type="ECO:0000313" key="1">
    <source>
        <dbReference type="EMBL" id="PTB40742.1"/>
    </source>
</evidence>
<organism evidence="1 2">
    <name type="scientific">Trichoderma asperellum (strain ATCC 204424 / CBS 433.97 / NBRC 101777)</name>
    <dbReference type="NCBI Taxonomy" id="1042311"/>
    <lineage>
        <taxon>Eukaryota</taxon>
        <taxon>Fungi</taxon>
        <taxon>Dikarya</taxon>
        <taxon>Ascomycota</taxon>
        <taxon>Pezizomycotina</taxon>
        <taxon>Sordariomycetes</taxon>
        <taxon>Hypocreomycetidae</taxon>
        <taxon>Hypocreales</taxon>
        <taxon>Hypocreaceae</taxon>
        <taxon>Trichoderma</taxon>
    </lineage>
</organism>
<evidence type="ECO:0000313" key="2">
    <source>
        <dbReference type="Proteomes" id="UP000240493"/>
    </source>
</evidence>
<gene>
    <name evidence="1" type="ORF">M441DRAFT_58225</name>
</gene>
<dbReference type="EMBL" id="KZ679262">
    <property type="protein sequence ID" value="PTB40742.1"/>
    <property type="molecule type" value="Genomic_DNA"/>
</dbReference>
<dbReference type="Proteomes" id="UP000240493">
    <property type="component" value="Unassembled WGS sequence"/>
</dbReference>
<protein>
    <submittedName>
        <fullName evidence="1">Uncharacterized protein</fullName>
    </submittedName>
</protein>
<proteinExistence type="predicted"/>
<dbReference type="AlphaFoldDB" id="A0A2T3Z7I3"/>
<sequence length="65" mass="7327">MDILRPNQRRGRYDYCITANRAISTQTTHVGKDSLPRPEQLFLATTVDGYPFCLAAQRSSGLPEE</sequence>
<accession>A0A2T3Z7I3</accession>
<reference evidence="1 2" key="1">
    <citation type="submission" date="2016-07" db="EMBL/GenBank/DDBJ databases">
        <title>Multiple horizontal gene transfer events from other fungi enriched the ability of initially mycotrophic Trichoderma (Ascomycota) to feed on dead plant biomass.</title>
        <authorList>
            <consortium name="DOE Joint Genome Institute"/>
            <person name="Aerts A."/>
            <person name="Atanasova L."/>
            <person name="Chenthamara K."/>
            <person name="Zhang J."/>
            <person name="Grujic M."/>
            <person name="Henrissat B."/>
            <person name="Kuo A."/>
            <person name="Salamov A."/>
            <person name="Lipzen A."/>
            <person name="Labutti K."/>
            <person name="Barry K."/>
            <person name="Miao Y."/>
            <person name="Rahimi M.J."/>
            <person name="Shen Q."/>
            <person name="Grigoriev I.V."/>
            <person name="Kubicek C.P."/>
            <person name="Druzhinina I.S."/>
        </authorList>
    </citation>
    <scope>NUCLEOTIDE SEQUENCE [LARGE SCALE GENOMIC DNA]</scope>
    <source>
        <strain evidence="1 2">CBS 433.97</strain>
    </source>
</reference>
<name>A0A2T3Z7I3_TRIA4</name>
<keyword evidence="2" id="KW-1185">Reference proteome</keyword>